<proteinExistence type="predicted"/>
<dbReference type="AlphaFoldDB" id="A0A378JB15"/>
<dbReference type="RefSeq" id="WP_115220925.1">
    <property type="nucleotide sequence ID" value="NZ_CAXYJE010000007.1"/>
</dbReference>
<accession>A0A378JB15</accession>
<protein>
    <submittedName>
        <fullName evidence="1">Uncharacterized protein</fullName>
    </submittedName>
</protein>
<dbReference type="EMBL" id="UGOA01000001">
    <property type="protein sequence ID" value="STX41780.1"/>
    <property type="molecule type" value="Genomic_DNA"/>
</dbReference>
<dbReference type="Proteomes" id="UP000254677">
    <property type="component" value="Unassembled WGS sequence"/>
</dbReference>
<sequence>MRFFFIKSRFKNVEQVYWLNGPQVTLPLTKEKVVDEFLALGFYRLMGISTPKTYLGSSANDAVLISKMIKNWQGLRFNDNSPETPSLPSDLDGLAELELAAAILSDIDLSGWVFDNIGKKQTGDKVRLTKHDGGTQVLSSEKLKFYLHFFQLKQQDKEFPQGISTLCDDDSLNHTYLKVFLVDNVTHYNQRYKHLFDNLTPEHRKRALIKLFHIERNDLMLLVSKVPDDWLPPAKKVETVNFLESRLAEFRKKYQPQLGPINATMKEQSSNYFFQKLLNQKRVVRDDWASRFVVDTTFSDNNDWSQSGAGQQRYIKN</sequence>
<reference evidence="1 2" key="1">
    <citation type="submission" date="2018-06" db="EMBL/GenBank/DDBJ databases">
        <authorList>
            <consortium name="Pathogen Informatics"/>
            <person name="Doyle S."/>
        </authorList>
    </citation>
    <scope>NUCLEOTIDE SEQUENCE [LARGE SCALE GENOMIC DNA]</scope>
    <source>
        <strain evidence="1 2">NCTC13292</strain>
    </source>
</reference>
<evidence type="ECO:0000313" key="2">
    <source>
        <dbReference type="Proteomes" id="UP000254677"/>
    </source>
</evidence>
<evidence type="ECO:0000313" key="1">
    <source>
        <dbReference type="EMBL" id="STX41780.1"/>
    </source>
</evidence>
<keyword evidence="2" id="KW-1185">Reference proteome</keyword>
<name>A0A378JB15_9GAMM</name>
<dbReference type="OrthoDB" id="9954717at2"/>
<organism evidence="1 2">
    <name type="scientific">Legionella donaldsonii</name>
    <dbReference type="NCBI Taxonomy" id="45060"/>
    <lineage>
        <taxon>Bacteria</taxon>
        <taxon>Pseudomonadati</taxon>
        <taxon>Pseudomonadota</taxon>
        <taxon>Gammaproteobacteria</taxon>
        <taxon>Legionellales</taxon>
        <taxon>Legionellaceae</taxon>
        <taxon>Legionella</taxon>
    </lineage>
</organism>
<gene>
    <name evidence="1" type="ORF">NCTC13292_01175</name>
</gene>